<keyword evidence="2" id="KW-1185">Reference proteome</keyword>
<dbReference type="Proteomes" id="UP000003053">
    <property type="component" value="Unassembled WGS sequence"/>
</dbReference>
<accession>A4C2U8</accession>
<proteinExistence type="predicted"/>
<gene>
    <name evidence="1" type="ORF">PI23P_00410</name>
</gene>
<evidence type="ECO:0000313" key="1">
    <source>
        <dbReference type="EMBL" id="EAR11622.1"/>
    </source>
</evidence>
<evidence type="ECO:0000313" key="2">
    <source>
        <dbReference type="Proteomes" id="UP000003053"/>
    </source>
</evidence>
<protein>
    <recommendedName>
        <fullName evidence="3">Lipoprotein</fullName>
    </recommendedName>
</protein>
<dbReference type="SUPFAM" id="SSF51126">
    <property type="entry name" value="Pectin lyase-like"/>
    <property type="match status" value="1"/>
</dbReference>
<dbReference type="EMBL" id="AAOG01000005">
    <property type="protein sequence ID" value="EAR11622.1"/>
    <property type="molecule type" value="Genomic_DNA"/>
</dbReference>
<dbReference type="RefSeq" id="WP_004568700.1">
    <property type="nucleotide sequence ID" value="NZ_CH724148.1"/>
</dbReference>
<name>A4C2U8_9FLAO</name>
<sequence length="503" mass="55958">MRNFVFFISCVVLISASSCRKDFSTVPNSGNLEFSKDTVFLDTIFKNIGSATYSLKVYNRGNNAITIPRIQLKKGKSSLYRLSVDGIPGKEFNDIDILAKDSIYIFIETTVNNTKKRALLYTDKILFDNGEHQQNIDLITLIKDANFIYPGKDAVSMRIDSLSLDGQATTIKGRFLKDSELIFTKEKPTVIYGYAAIPANKTLTITEGARIYFHDNSGLIVDKKGSLKVNGTPAEKVIFEGDRLQNRFRKTPGQWGTIWMRAGSKDNTINHAQIKNGIIGILIDSISASTAPTLNIQNTEIYNHFNFGILARETSIDGHNVVIGAAGQASLAVTMGGTYNFTHSTFANYWNNGIRQLPAVLINNFAVYNNEGGQEITETRDLKAANFTNCIFDGNNNIEFIIDRAAAAGLFNYSIKNCMIKFNDTNNSFENVTEIDFENNTNYTDFILNGNSNFKNTQESDFMIGEKSQAINKAIPTSFTLDILGVDRTTLPDIGAYQHITFK</sequence>
<organism evidence="1 2">
    <name type="scientific">Polaribacter irgensii 23-P</name>
    <dbReference type="NCBI Taxonomy" id="313594"/>
    <lineage>
        <taxon>Bacteria</taxon>
        <taxon>Pseudomonadati</taxon>
        <taxon>Bacteroidota</taxon>
        <taxon>Flavobacteriia</taxon>
        <taxon>Flavobacteriales</taxon>
        <taxon>Flavobacteriaceae</taxon>
    </lineage>
</organism>
<comment type="caution">
    <text evidence="1">The sequence shown here is derived from an EMBL/GenBank/DDBJ whole genome shotgun (WGS) entry which is preliminary data.</text>
</comment>
<dbReference type="HOGENOM" id="CLU_040643_0_0_10"/>
<dbReference type="OrthoDB" id="1111178at2"/>
<dbReference type="eggNOG" id="ENOG502Z7PX">
    <property type="taxonomic scope" value="Bacteria"/>
</dbReference>
<dbReference type="AlphaFoldDB" id="A4C2U8"/>
<reference evidence="1 2" key="1">
    <citation type="submission" date="2006-02" db="EMBL/GenBank/DDBJ databases">
        <authorList>
            <person name="Murray A."/>
            <person name="Staley J."/>
            <person name="Ferriera S."/>
            <person name="Johnson J."/>
            <person name="Kravitz S."/>
            <person name="Halpern A."/>
            <person name="Remington K."/>
            <person name="Beeson K."/>
            <person name="Tran B."/>
            <person name="Rogers Y.-H."/>
            <person name="Friedman R."/>
            <person name="Venter J.C."/>
        </authorList>
    </citation>
    <scope>NUCLEOTIDE SEQUENCE [LARGE SCALE GENOMIC DNA]</scope>
    <source>
        <strain evidence="1 2">23-P</strain>
    </source>
</reference>
<dbReference type="InterPro" id="IPR011050">
    <property type="entry name" value="Pectin_lyase_fold/virulence"/>
</dbReference>
<dbReference type="STRING" id="313594.PI23P_00410"/>
<evidence type="ECO:0008006" key="3">
    <source>
        <dbReference type="Google" id="ProtNLM"/>
    </source>
</evidence>
<dbReference type="PROSITE" id="PS51257">
    <property type="entry name" value="PROKAR_LIPOPROTEIN"/>
    <property type="match status" value="1"/>
</dbReference>